<dbReference type="PANTHER" id="PTHR11177:SF402">
    <property type="entry name" value="CHITINASE"/>
    <property type="match status" value="1"/>
</dbReference>
<dbReference type="PROSITE" id="PS51910">
    <property type="entry name" value="GH18_2"/>
    <property type="match status" value="1"/>
</dbReference>
<dbReference type="GO" id="GO:0005975">
    <property type="term" value="P:carbohydrate metabolic process"/>
    <property type="evidence" value="ECO:0007669"/>
    <property type="project" value="InterPro"/>
</dbReference>
<accession>A0A2T5LUI9</accession>
<dbReference type="EC" id="3.2.1.14" evidence="2"/>
<dbReference type="EMBL" id="MSFN02000005">
    <property type="protein sequence ID" value="PTU19940.1"/>
    <property type="molecule type" value="Genomic_DNA"/>
</dbReference>
<comment type="caution">
    <text evidence="4">The sequence shown here is derived from an EMBL/GenBank/DDBJ whole genome shotgun (WGS) entry which is preliminary data.</text>
</comment>
<dbReference type="GeneID" id="63809926"/>
<comment type="similarity">
    <text evidence="1">Belongs to the glycosyl hydrolase 18 family. Chitinase class V subfamily.</text>
</comment>
<dbReference type="Gene3D" id="3.10.50.10">
    <property type="match status" value="1"/>
</dbReference>
<sequence length="223" mass="24394">GNKCTSASLDSHTNLTEITKSMDLLWRNNINSDQVTLGIAFYARAFTVADPSCQTAGCAFASGSRSGNCSMQTGVLLNSEFDEIRKVYGVKPTLDKEAAVEVLTWDKDQWATYDDATTFKLKIDFAKRFCLGGIMVWAVSHDTYDAAYSLILQAHSPSIKRSPIIKSLVTYHDQTVTVVEKAESKQCRWTGCGALCPSDLVTVYRSDPGARHGELMLDGTGCP</sequence>
<dbReference type="OrthoDB" id="73875at2759"/>
<organism evidence="4 5">
    <name type="scientific">Aspergillus ochraceoroseus IBT 24754</name>
    <dbReference type="NCBI Taxonomy" id="1392256"/>
    <lineage>
        <taxon>Eukaryota</taxon>
        <taxon>Fungi</taxon>
        <taxon>Dikarya</taxon>
        <taxon>Ascomycota</taxon>
        <taxon>Pezizomycotina</taxon>
        <taxon>Eurotiomycetes</taxon>
        <taxon>Eurotiomycetidae</taxon>
        <taxon>Eurotiales</taxon>
        <taxon>Aspergillaceae</taxon>
        <taxon>Aspergillus</taxon>
        <taxon>Aspergillus subgen. Nidulantes</taxon>
    </lineage>
</organism>
<feature type="non-terminal residue" evidence="4">
    <location>
        <position position="1"/>
    </location>
</feature>
<proteinExistence type="inferred from homology"/>
<name>A0A2T5LUI9_9EURO</name>
<reference evidence="4 5" key="1">
    <citation type="journal article" date="2018" name="Proc. Natl. Acad. Sci. U.S.A.">
        <title>Linking secondary metabolites to gene clusters through genome sequencing of six diverse Aspergillus species.</title>
        <authorList>
            <person name="Kaerboelling I."/>
            <person name="Vesth T.C."/>
            <person name="Frisvad J.C."/>
            <person name="Nybo J.L."/>
            <person name="Theobald S."/>
            <person name="Kuo A."/>
            <person name="Bowyer P."/>
            <person name="Matsuda Y."/>
            <person name="Mondo S."/>
            <person name="Lyhne E.K."/>
            <person name="Kogle M.E."/>
            <person name="Clum A."/>
            <person name="Lipzen A."/>
            <person name="Salamov A."/>
            <person name="Ngan C.Y."/>
            <person name="Daum C."/>
            <person name="Chiniquy J."/>
            <person name="Barry K."/>
            <person name="LaButti K."/>
            <person name="Haridas S."/>
            <person name="Simmons B.A."/>
            <person name="Magnuson J.K."/>
            <person name="Mortensen U.H."/>
            <person name="Larsen T.O."/>
            <person name="Grigoriev I.V."/>
            <person name="Baker S.E."/>
            <person name="Andersen M.R."/>
        </authorList>
    </citation>
    <scope>NUCLEOTIDE SEQUENCE [LARGE SCALE GENOMIC DNA]</scope>
    <source>
        <strain evidence="4 5">IBT 24754</strain>
    </source>
</reference>
<feature type="domain" description="GH18" evidence="3">
    <location>
        <begin position="1"/>
        <end position="155"/>
    </location>
</feature>
<evidence type="ECO:0000259" key="3">
    <source>
        <dbReference type="PROSITE" id="PS51910"/>
    </source>
</evidence>
<dbReference type="InterPro" id="IPR017853">
    <property type="entry name" value="GH"/>
</dbReference>
<feature type="non-terminal residue" evidence="4">
    <location>
        <position position="223"/>
    </location>
</feature>
<dbReference type="VEuPathDB" id="FungiDB:P175DRAFT_0409176"/>
<dbReference type="Pfam" id="PF00704">
    <property type="entry name" value="Glyco_hydro_18"/>
    <property type="match status" value="1"/>
</dbReference>
<dbReference type="RefSeq" id="XP_040751332.1">
    <property type="nucleotide sequence ID" value="XM_040893044.1"/>
</dbReference>
<dbReference type="SUPFAM" id="SSF54556">
    <property type="entry name" value="Chitinase insertion domain"/>
    <property type="match status" value="1"/>
</dbReference>
<dbReference type="SUPFAM" id="SSF51445">
    <property type="entry name" value="(Trans)glycosidases"/>
    <property type="match status" value="1"/>
</dbReference>
<dbReference type="PANTHER" id="PTHR11177">
    <property type="entry name" value="CHITINASE"/>
    <property type="match status" value="1"/>
</dbReference>
<evidence type="ECO:0000313" key="5">
    <source>
        <dbReference type="Proteomes" id="UP000244073"/>
    </source>
</evidence>
<evidence type="ECO:0000256" key="1">
    <source>
        <dbReference type="ARBA" id="ARBA00008682"/>
    </source>
</evidence>
<evidence type="ECO:0000313" key="4">
    <source>
        <dbReference type="EMBL" id="PTU19940.1"/>
    </source>
</evidence>
<protein>
    <recommendedName>
        <fullName evidence="2">chitinase</fullName>
        <ecNumber evidence="2">3.2.1.14</ecNumber>
    </recommendedName>
</protein>
<dbReference type="InterPro" id="IPR050314">
    <property type="entry name" value="Glycosyl_Hydrlase_18"/>
</dbReference>
<gene>
    <name evidence="4" type="ORF">P175DRAFT_0409176</name>
</gene>
<dbReference type="Gene3D" id="3.20.20.80">
    <property type="entry name" value="Glycosidases"/>
    <property type="match status" value="1"/>
</dbReference>
<evidence type="ECO:0000256" key="2">
    <source>
        <dbReference type="ARBA" id="ARBA00012729"/>
    </source>
</evidence>
<dbReference type="InterPro" id="IPR001223">
    <property type="entry name" value="Glyco_hydro18_cat"/>
</dbReference>
<dbReference type="Proteomes" id="UP000244073">
    <property type="component" value="Unassembled WGS sequence"/>
</dbReference>
<dbReference type="InterPro" id="IPR029070">
    <property type="entry name" value="Chitinase_insertion_sf"/>
</dbReference>
<dbReference type="GO" id="GO:0008843">
    <property type="term" value="F:endochitinase activity"/>
    <property type="evidence" value="ECO:0007669"/>
    <property type="project" value="UniProtKB-EC"/>
</dbReference>
<dbReference type="AlphaFoldDB" id="A0A2T5LUI9"/>